<sequence length="487" mass="51892">MTRRTTPVAGSAGDALIGRSNFTSCTAAPAQEVQYADNLQLAAVVVYILSQGFTFPIVAFTRSMYLWPVLSDLATLFLVAVHLSRSQLVNPMDRTERSFWRLLVLGVTMALASTVYTSFTSPQGPTLAGLAGSYQTLRLVEFGVVWHCIRGMAFSPQHLARISSAVYAVTAFIVAVALGQATGLFPGAMLAAHLPADSPWGAVRSMNGPHRPFGPIGINAGGMVNYLTVFTALLLAGRKPAAAFRVPLIAVAAVVVFLTGSRGATVGFATMFVAASATSVRRFVFTLAAAIVFAVIAPRILGQTDEEVGAYAQRRSASILNRQQDPTLSGRTIRWTDTVQYVRSNPEVLITGIGWGMGEMGIPGVPGNAHNMYLQSLLEGGVLGLALYLMLLLTAFRLLRGSLPDLAGPRAAYAGLLVAGFTGEVLWPTFLNGHFLGFTFAMLAIAGAASRGYVQSSRTVWRTRVKTGSRQSLDVPRSTQRVEGSRG</sequence>
<dbReference type="InterPro" id="IPR007016">
    <property type="entry name" value="O-antigen_ligase-rel_domated"/>
</dbReference>
<protein>
    <submittedName>
        <fullName evidence="8">O-antigen ligase family protein</fullName>
    </submittedName>
</protein>
<dbReference type="GO" id="GO:0016020">
    <property type="term" value="C:membrane"/>
    <property type="evidence" value="ECO:0007669"/>
    <property type="project" value="UniProtKB-SubCell"/>
</dbReference>
<dbReference type="Proteomes" id="UP000779900">
    <property type="component" value="Unassembled WGS sequence"/>
</dbReference>
<feature type="transmembrane region" description="Helical" evidence="6">
    <location>
        <begin position="381"/>
        <end position="399"/>
    </location>
</feature>
<evidence type="ECO:0000259" key="7">
    <source>
        <dbReference type="Pfam" id="PF04932"/>
    </source>
</evidence>
<evidence type="ECO:0000256" key="5">
    <source>
        <dbReference type="SAM" id="MobiDB-lite"/>
    </source>
</evidence>
<comment type="subcellular location">
    <subcellularLocation>
        <location evidence="1">Membrane</location>
        <topology evidence="1">Multi-pass membrane protein</topology>
    </subcellularLocation>
</comment>
<keyword evidence="3 6" id="KW-1133">Transmembrane helix</keyword>
<dbReference type="InterPro" id="IPR051533">
    <property type="entry name" value="WaaL-like"/>
</dbReference>
<keyword evidence="8" id="KW-0436">Ligase</keyword>
<dbReference type="PANTHER" id="PTHR37422">
    <property type="entry name" value="TEICHURONIC ACID BIOSYNTHESIS PROTEIN TUAE"/>
    <property type="match status" value="1"/>
</dbReference>
<feature type="transmembrane region" description="Helical" evidence="6">
    <location>
        <begin position="99"/>
        <end position="119"/>
    </location>
</feature>
<evidence type="ECO:0000313" key="8">
    <source>
        <dbReference type="EMBL" id="MBM3331458.1"/>
    </source>
</evidence>
<evidence type="ECO:0000256" key="6">
    <source>
        <dbReference type="SAM" id="Phobius"/>
    </source>
</evidence>
<feature type="transmembrane region" description="Helical" evidence="6">
    <location>
        <begin position="435"/>
        <end position="454"/>
    </location>
</feature>
<reference evidence="8" key="1">
    <citation type="submission" date="2019-03" db="EMBL/GenBank/DDBJ databases">
        <title>Lake Tanganyika Metagenome-Assembled Genomes (MAGs).</title>
        <authorList>
            <person name="Tran P."/>
        </authorList>
    </citation>
    <scope>NUCLEOTIDE SEQUENCE</scope>
    <source>
        <strain evidence="8">K_DeepCast_150m_m2_040</strain>
    </source>
</reference>
<dbReference type="AlphaFoldDB" id="A0A937XDL4"/>
<keyword evidence="2 6" id="KW-0812">Transmembrane</keyword>
<feature type="transmembrane region" description="Helical" evidence="6">
    <location>
        <begin position="41"/>
        <end position="59"/>
    </location>
</feature>
<evidence type="ECO:0000256" key="3">
    <source>
        <dbReference type="ARBA" id="ARBA00022989"/>
    </source>
</evidence>
<organism evidence="8 9">
    <name type="scientific">candidate division WOR-3 bacterium</name>
    <dbReference type="NCBI Taxonomy" id="2052148"/>
    <lineage>
        <taxon>Bacteria</taxon>
        <taxon>Bacteria division WOR-3</taxon>
    </lineage>
</organism>
<comment type="caution">
    <text evidence="8">The sequence shown here is derived from an EMBL/GenBank/DDBJ whole genome shotgun (WGS) entry which is preliminary data.</text>
</comment>
<feature type="region of interest" description="Disordered" evidence="5">
    <location>
        <begin position="468"/>
        <end position="487"/>
    </location>
</feature>
<evidence type="ECO:0000256" key="2">
    <source>
        <dbReference type="ARBA" id="ARBA00022692"/>
    </source>
</evidence>
<keyword evidence="4 6" id="KW-0472">Membrane</keyword>
<feature type="transmembrane region" description="Helical" evidence="6">
    <location>
        <begin position="65"/>
        <end position="83"/>
    </location>
</feature>
<feature type="transmembrane region" description="Helical" evidence="6">
    <location>
        <begin position="283"/>
        <end position="301"/>
    </location>
</feature>
<accession>A0A937XDL4</accession>
<evidence type="ECO:0000256" key="1">
    <source>
        <dbReference type="ARBA" id="ARBA00004141"/>
    </source>
</evidence>
<evidence type="ECO:0000313" key="9">
    <source>
        <dbReference type="Proteomes" id="UP000779900"/>
    </source>
</evidence>
<dbReference type="EMBL" id="VGIR01000030">
    <property type="protein sequence ID" value="MBM3331458.1"/>
    <property type="molecule type" value="Genomic_DNA"/>
</dbReference>
<evidence type="ECO:0000256" key="4">
    <source>
        <dbReference type="ARBA" id="ARBA00023136"/>
    </source>
</evidence>
<dbReference type="Pfam" id="PF04932">
    <property type="entry name" value="Wzy_C"/>
    <property type="match status" value="1"/>
</dbReference>
<feature type="transmembrane region" description="Helical" evidence="6">
    <location>
        <begin position="213"/>
        <end position="236"/>
    </location>
</feature>
<dbReference type="GO" id="GO:0016874">
    <property type="term" value="F:ligase activity"/>
    <property type="evidence" value="ECO:0007669"/>
    <property type="project" value="UniProtKB-KW"/>
</dbReference>
<proteinExistence type="predicted"/>
<feature type="transmembrane region" description="Helical" evidence="6">
    <location>
        <begin position="248"/>
        <end position="271"/>
    </location>
</feature>
<gene>
    <name evidence="8" type="ORF">FJY68_06345</name>
</gene>
<dbReference type="PANTHER" id="PTHR37422:SF13">
    <property type="entry name" value="LIPOPOLYSACCHARIDE BIOSYNTHESIS PROTEIN PA4999-RELATED"/>
    <property type="match status" value="1"/>
</dbReference>
<name>A0A937XDL4_UNCW3</name>
<feature type="domain" description="O-antigen ligase-related" evidence="7">
    <location>
        <begin position="249"/>
        <end position="389"/>
    </location>
</feature>
<feature type="transmembrane region" description="Helical" evidence="6">
    <location>
        <begin position="411"/>
        <end position="429"/>
    </location>
</feature>
<feature type="transmembrane region" description="Helical" evidence="6">
    <location>
        <begin position="165"/>
        <end position="192"/>
    </location>
</feature>